<sequence>MALNVNAFAATWSAAKALKILHLYRYLLTAYFIQNSVCVKLKQLPRMGKTRNGKAAVICTALAFVFIIIAFTTPNWLETDGKLESPKFIRIGLWQVCFQGFEDPHHLYDTKFYGCWWVFEEEYYIIHDILLPDFFVATQFFFTLCLTLLLIGGFLAALYMCCSQRHDKYQLLLWTTGGNLLLGGICGIIAVMIFGARGDGRDWMPNWEHNDISWSYALAVIGTLFLIEGRRHKKKQEKILHEEQKTHTTI</sequence>
<dbReference type="GO" id="GO:0005918">
    <property type="term" value="C:septate junction"/>
    <property type="evidence" value="ECO:0007669"/>
    <property type="project" value="TreeGrafter"/>
</dbReference>
<accession>A0A833S8G9</accession>
<dbReference type="Gene3D" id="1.20.140.150">
    <property type="match status" value="1"/>
</dbReference>
<keyword evidence="2 5" id="KW-0812">Transmembrane</keyword>
<organism evidence="6 7">
    <name type="scientific">Frieseomelitta varia</name>
    <dbReference type="NCBI Taxonomy" id="561572"/>
    <lineage>
        <taxon>Eukaryota</taxon>
        <taxon>Metazoa</taxon>
        <taxon>Ecdysozoa</taxon>
        <taxon>Arthropoda</taxon>
        <taxon>Hexapoda</taxon>
        <taxon>Insecta</taxon>
        <taxon>Pterygota</taxon>
        <taxon>Neoptera</taxon>
        <taxon>Endopterygota</taxon>
        <taxon>Hymenoptera</taxon>
        <taxon>Apocrita</taxon>
        <taxon>Aculeata</taxon>
        <taxon>Apoidea</taxon>
        <taxon>Anthophila</taxon>
        <taxon>Apidae</taxon>
        <taxon>Frieseomelitta</taxon>
    </lineage>
</organism>
<feature type="transmembrane region" description="Helical" evidence="5">
    <location>
        <begin position="171"/>
        <end position="193"/>
    </location>
</feature>
<dbReference type="GO" id="GO:0035151">
    <property type="term" value="P:regulation of tube size, open tracheal system"/>
    <property type="evidence" value="ECO:0007669"/>
    <property type="project" value="TreeGrafter"/>
</dbReference>
<dbReference type="GO" id="GO:0019991">
    <property type="term" value="P:septate junction assembly"/>
    <property type="evidence" value="ECO:0007669"/>
    <property type="project" value="TreeGrafter"/>
</dbReference>
<evidence type="ECO:0000256" key="5">
    <source>
        <dbReference type="SAM" id="Phobius"/>
    </source>
</evidence>
<comment type="caution">
    <text evidence="6">The sequence shown here is derived from an EMBL/GenBank/DDBJ whole genome shotgun (WGS) entry which is preliminary data.</text>
</comment>
<dbReference type="GO" id="GO:0016020">
    <property type="term" value="C:membrane"/>
    <property type="evidence" value="ECO:0007669"/>
    <property type="project" value="UniProtKB-SubCell"/>
</dbReference>
<protein>
    <submittedName>
        <fullName evidence="6">Uncharacterized protein</fullName>
    </submittedName>
</protein>
<reference evidence="6" key="1">
    <citation type="submission" date="2019-11" db="EMBL/GenBank/DDBJ databases">
        <title>The nuclear and mitochondrial genomes of Frieseomelitta varia - a highly eusocial stingless bee (Meliponini) with a permanently sterile worker caste.</title>
        <authorList>
            <person name="Freitas F.C.P."/>
            <person name="Lourenco A.P."/>
            <person name="Nunes F.M.F."/>
            <person name="Paschoal A.R."/>
            <person name="Abreu F.C.P."/>
            <person name="Barbin F.O."/>
            <person name="Bataglia L."/>
            <person name="Cardoso-Junior C.A.M."/>
            <person name="Cervoni M.S."/>
            <person name="Silva S.R."/>
            <person name="Dalarmi F."/>
            <person name="Del Lama M.A."/>
            <person name="Depintor T.S."/>
            <person name="Ferreira K.M."/>
            <person name="Goria P.S."/>
            <person name="Jaskot M.C."/>
            <person name="Lago D.C."/>
            <person name="Luna-Lucena D."/>
            <person name="Moda L.M."/>
            <person name="Nascimento L."/>
            <person name="Pedrino M."/>
            <person name="Rabico F.O."/>
            <person name="Sanches F.C."/>
            <person name="Santos D.E."/>
            <person name="Santos C.G."/>
            <person name="Vieira J."/>
            <person name="Lopes T.F."/>
            <person name="Barchuk A.R."/>
            <person name="Hartfelder K."/>
            <person name="Simoes Z.L.P."/>
            <person name="Bitondi M.M.G."/>
            <person name="Pinheiro D.G."/>
        </authorList>
    </citation>
    <scope>NUCLEOTIDE SEQUENCE</scope>
    <source>
        <strain evidence="6">USP_RPSP 00005682</strain>
        <tissue evidence="6">Whole individual</tissue>
    </source>
</reference>
<feature type="transmembrane region" description="Helical" evidence="5">
    <location>
        <begin position="213"/>
        <end position="229"/>
    </location>
</feature>
<keyword evidence="4 5" id="KW-0472">Membrane</keyword>
<evidence type="ECO:0000256" key="3">
    <source>
        <dbReference type="ARBA" id="ARBA00022989"/>
    </source>
</evidence>
<dbReference type="PANTHER" id="PTHR21284">
    <property type="entry name" value="EG:80H7.2 PROTEIN"/>
    <property type="match status" value="1"/>
</dbReference>
<comment type="subcellular location">
    <subcellularLocation>
        <location evidence="1">Membrane</location>
        <topology evidence="1">Multi-pass membrane protein</topology>
    </subcellularLocation>
</comment>
<feature type="transmembrane region" description="Helical" evidence="5">
    <location>
        <begin position="140"/>
        <end position="159"/>
    </location>
</feature>
<feature type="transmembrane region" description="Helical" evidence="5">
    <location>
        <begin position="55"/>
        <end position="77"/>
    </location>
</feature>
<dbReference type="Pfam" id="PF13903">
    <property type="entry name" value="Claudin_2"/>
    <property type="match status" value="1"/>
</dbReference>
<evidence type="ECO:0000256" key="1">
    <source>
        <dbReference type="ARBA" id="ARBA00004141"/>
    </source>
</evidence>
<proteinExistence type="predicted"/>
<evidence type="ECO:0000256" key="4">
    <source>
        <dbReference type="ARBA" id="ARBA00023136"/>
    </source>
</evidence>
<evidence type="ECO:0000313" key="7">
    <source>
        <dbReference type="Proteomes" id="UP000655588"/>
    </source>
</evidence>
<dbReference type="Proteomes" id="UP000655588">
    <property type="component" value="Unassembled WGS sequence"/>
</dbReference>
<dbReference type="EMBL" id="WNWW01000144">
    <property type="protein sequence ID" value="KAF3429811.1"/>
    <property type="molecule type" value="Genomic_DNA"/>
</dbReference>
<evidence type="ECO:0000256" key="2">
    <source>
        <dbReference type="ARBA" id="ARBA00022692"/>
    </source>
</evidence>
<dbReference type="InterPro" id="IPR004031">
    <property type="entry name" value="PMP22/EMP/MP20/Claudin"/>
</dbReference>
<keyword evidence="3 5" id="KW-1133">Transmembrane helix</keyword>
<gene>
    <name evidence="6" type="ORF">E2986_00796</name>
</gene>
<evidence type="ECO:0000313" key="6">
    <source>
        <dbReference type="EMBL" id="KAF3429811.1"/>
    </source>
</evidence>
<name>A0A833S8G9_9HYME</name>
<keyword evidence="7" id="KW-1185">Reference proteome</keyword>
<dbReference type="AlphaFoldDB" id="A0A833S8G9"/>
<dbReference type="PANTHER" id="PTHR21284:SF11">
    <property type="entry name" value="KUNE-KUNE"/>
    <property type="match status" value="1"/>
</dbReference>